<dbReference type="GO" id="GO:0005886">
    <property type="term" value="C:plasma membrane"/>
    <property type="evidence" value="ECO:0007669"/>
    <property type="project" value="TreeGrafter"/>
</dbReference>
<dbReference type="SUPFAM" id="SSF56112">
    <property type="entry name" value="Protein kinase-like (PK-like)"/>
    <property type="match status" value="1"/>
</dbReference>
<sequence length="380" mass="42353">MRASNSNCTELPCICFKYCCSIGSGALDRVLFTKEKKITTFRMILISDKQKGTVIENVLVDLTDTNVNGLQNDGVMEHDLRGKLESGQEIAVKTLSRCSGQGTSEFKNELILISELQHTNLVRLFGFCIHNEERMLIYENMPNKSTDPTRGLLLDWKARFGIIEGIAQGLLYLHKYSRLRVIHRDLKASNILLDENMNPKISDFGMARAFVHNELEANTDRIVGTLGYMSPEYAMEGIFSPKSDVYSFGVLMLEIICGRKNSSFYNDDHVISIVGYAWELWKEGAGLELMDPTLGESCVADQLLRCVHVSLLCVEENAVDRPTMSDVISMLTNEGVPLPIPTKPAFFTKRRVVGRGGVGGNNLELIISINGLSNSDLEGR</sequence>
<evidence type="ECO:0000256" key="8">
    <source>
        <dbReference type="ARBA" id="ARBA00023157"/>
    </source>
</evidence>
<dbReference type="InterPro" id="IPR008271">
    <property type="entry name" value="Ser/Thr_kinase_AS"/>
</dbReference>
<dbReference type="PROSITE" id="PS50011">
    <property type="entry name" value="PROTEIN_KINASE_DOM"/>
    <property type="match status" value="1"/>
</dbReference>
<gene>
    <name evidence="13" type="ORF">Prudu_011989</name>
</gene>
<name>A0A4Y1RCE1_PRUDU</name>
<protein>
    <recommendedName>
        <fullName evidence="1">non-specific serine/threonine protein kinase</fullName>
        <ecNumber evidence="1">2.7.11.1</ecNumber>
    </recommendedName>
</protein>
<keyword evidence="9" id="KW-0325">Glycoprotein</keyword>
<reference evidence="13" key="1">
    <citation type="journal article" date="2019" name="Science">
        <title>Mutation of a bHLH transcription factor allowed almond domestication.</title>
        <authorList>
            <person name="Sanchez-Perez R."/>
            <person name="Pavan S."/>
            <person name="Mazzeo R."/>
            <person name="Moldovan C."/>
            <person name="Aiese Cigliano R."/>
            <person name="Del Cueto J."/>
            <person name="Ricciardi F."/>
            <person name="Lotti C."/>
            <person name="Ricciardi L."/>
            <person name="Dicenta F."/>
            <person name="Lopez-Marques R.L."/>
            <person name="Lindberg Moller B."/>
        </authorList>
    </citation>
    <scope>NUCLEOTIDE SEQUENCE</scope>
</reference>
<dbReference type="EC" id="2.7.11.1" evidence="1"/>
<keyword evidence="5" id="KW-0547">Nucleotide-binding</keyword>
<dbReference type="FunFam" id="1.10.510.10:FF:000060">
    <property type="entry name" value="G-type lectin S-receptor-like serine/threonine-protein kinase"/>
    <property type="match status" value="1"/>
</dbReference>
<dbReference type="PANTHER" id="PTHR27002">
    <property type="entry name" value="RECEPTOR-LIKE SERINE/THREONINE-PROTEIN KINASE SD1-8"/>
    <property type="match status" value="1"/>
</dbReference>
<evidence type="ECO:0000256" key="10">
    <source>
        <dbReference type="ARBA" id="ARBA00047899"/>
    </source>
</evidence>
<dbReference type="FunFam" id="3.30.200.20:FF:000924">
    <property type="entry name" value="Uncharacterized protein"/>
    <property type="match status" value="1"/>
</dbReference>
<dbReference type="InterPro" id="IPR001245">
    <property type="entry name" value="Ser-Thr/Tyr_kinase_cat_dom"/>
</dbReference>
<feature type="domain" description="Protein kinase" evidence="12">
    <location>
        <begin position="16"/>
        <end position="336"/>
    </location>
</feature>
<evidence type="ECO:0000256" key="2">
    <source>
        <dbReference type="ARBA" id="ARBA00022527"/>
    </source>
</evidence>
<evidence type="ECO:0000256" key="3">
    <source>
        <dbReference type="ARBA" id="ARBA00022679"/>
    </source>
</evidence>
<organism evidence="13">
    <name type="scientific">Prunus dulcis</name>
    <name type="common">Almond</name>
    <name type="synonym">Amygdalus dulcis</name>
    <dbReference type="NCBI Taxonomy" id="3755"/>
    <lineage>
        <taxon>Eukaryota</taxon>
        <taxon>Viridiplantae</taxon>
        <taxon>Streptophyta</taxon>
        <taxon>Embryophyta</taxon>
        <taxon>Tracheophyta</taxon>
        <taxon>Spermatophyta</taxon>
        <taxon>Magnoliopsida</taxon>
        <taxon>eudicotyledons</taxon>
        <taxon>Gunneridae</taxon>
        <taxon>Pentapetalae</taxon>
        <taxon>rosids</taxon>
        <taxon>fabids</taxon>
        <taxon>Rosales</taxon>
        <taxon>Rosaceae</taxon>
        <taxon>Amygdaloideae</taxon>
        <taxon>Amygdaleae</taxon>
        <taxon>Prunus</taxon>
    </lineage>
</organism>
<dbReference type="Gene3D" id="3.30.200.20">
    <property type="entry name" value="Phosphorylase Kinase, domain 1"/>
    <property type="match status" value="1"/>
</dbReference>
<keyword evidence="7" id="KW-0067">ATP-binding</keyword>
<evidence type="ECO:0000259" key="12">
    <source>
        <dbReference type="PROSITE" id="PS50011"/>
    </source>
</evidence>
<comment type="catalytic activity">
    <reaction evidence="10">
        <text>L-threonyl-[protein] + ATP = O-phospho-L-threonyl-[protein] + ADP + H(+)</text>
        <dbReference type="Rhea" id="RHEA:46608"/>
        <dbReference type="Rhea" id="RHEA-COMP:11060"/>
        <dbReference type="Rhea" id="RHEA-COMP:11605"/>
        <dbReference type="ChEBI" id="CHEBI:15378"/>
        <dbReference type="ChEBI" id="CHEBI:30013"/>
        <dbReference type="ChEBI" id="CHEBI:30616"/>
        <dbReference type="ChEBI" id="CHEBI:61977"/>
        <dbReference type="ChEBI" id="CHEBI:456216"/>
        <dbReference type="EC" id="2.7.11.1"/>
    </reaction>
</comment>
<dbReference type="PANTHER" id="PTHR27002:SF1087">
    <property type="entry name" value="PROTEIN KINASE DOMAIN-CONTAINING PROTEIN"/>
    <property type="match status" value="1"/>
</dbReference>
<keyword evidence="6 13" id="KW-0418">Kinase</keyword>
<evidence type="ECO:0000256" key="7">
    <source>
        <dbReference type="ARBA" id="ARBA00022840"/>
    </source>
</evidence>
<proteinExistence type="predicted"/>
<comment type="catalytic activity">
    <reaction evidence="11">
        <text>L-seryl-[protein] + ATP = O-phospho-L-seryl-[protein] + ADP + H(+)</text>
        <dbReference type="Rhea" id="RHEA:17989"/>
        <dbReference type="Rhea" id="RHEA-COMP:9863"/>
        <dbReference type="Rhea" id="RHEA-COMP:11604"/>
        <dbReference type="ChEBI" id="CHEBI:15378"/>
        <dbReference type="ChEBI" id="CHEBI:29999"/>
        <dbReference type="ChEBI" id="CHEBI:30616"/>
        <dbReference type="ChEBI" id="CHEBI:83421"/>
        <dbReference type="ChEBI" id="CHEBI:456216"/>
        <dbReference type="EC" id="2.7.11.1"/>
    </reaction>
</comment>
<dbReference type="SMART" id="SM00220">
    <property type="entry name" value="S_TKc"/>
    <property type="match status" value="1"/>
</dbReference>
<dbReference type="Gene3D" id="1.10.510.10">
    <property type="entry name" value="Transferase(Phosphotransferase) domain 1"/>
    <property type="match status" value="1"/>
</dbReference>
<evidence type="ECO:0000256" key="4">
    <source>
        <dbReference type="ARBA" id="ARBA00022729"/>
    </source>
</evidence>
<keyword evidence="2" id="KW-0723">Serine/threonine-protein kinase</keyword>
<dbReference type="InterPro" id="IPR011009">
    <property type="entry name" value="Kinase-like_dom_sf"/>
</dbReference>
<dbReference type="GO" id="GO:0004674">
    <property type="term" value="F:protein serine/threonine kinase activity"/>
    <property type="evidence" value="ECO:0007669"/>
    <property type="project" value="UniProtKB-KW"/>
</dbReference>
<dbReference type="GO" id="GO:0005524">
    <property type="term" value="F:ATP binding"/>
    <property type="evidence" value="ECO:0007669"/>
    <property type="project" value="UniProtKB-KW"/>
</dbReference>
<evidence type="ECO:0000256" key="1">
    <source>
        <dbReference type="ARBA" id="ARBA00012513"/>
    </source>
</evidence>
<dbReference type="InterPro" id="IPR000719">
    <property type="entry name" value="Prot_kinase_dom"/>
</dbReference>
<dbReference type="Pfam" id="PF07714">
    <property type="entry name" value="PK_Tyr_Ser-Thr"/>
    <property type="match status" value="1"/>
</dbReference>
<keyword evidence="3" id="KW-0808">Transferase</keyword>
<evidence type="ECO:0000256" key="11">
    <source>
        <dbReference type="ARBA" id="ARBA00048679"/>
    </source>
</evidence>
<keyword evidence="8" id="KW-1015">Disulfide bond</keyword>
<evidence type="ECO:0000256" key="6">
    <source>
        <dbReference type="ARBA" id="ARBA00022777"/>
    </source>
</evidence>
<dbReference type="EMBL" id="AP019300">
    <property type="protein sequence ID" value="BBH01656.1"/>
    <property type="molecule type" value="Genomic_DNA"/>
</dbReference>
<keyword evidence="4" id="KW-0732">Signal</keyword>
<accession>A0A4Y1RCE1</accession>
<dbReference type="AlphaFoldDB" id="A0A4Y1RCE1"/>
<evidence type="ECO:0000313" key="13">
    <source>
        <dbReference type="EMBL" id="BBH01656.1"/>
    </source>
</evidence>
<evidence type="ECO:0000256" key="9">
    <source>
        <dbReference type="ARBA" id="ARBA00023180"/>
    </source>
</evidence>
<dbReference type="PROSITE" id="PS00108">
    <property type="entry name" value="PROTEIN_KINASE_ST"/>
    <property type="match status" value="1"/>
</dbReference>
<evidence type="ECO:0000256" key="5">
    <source>
        <dbReference type="ARBA" id="ARBA00022741"/>
    </source>
</evidence>